<sequence length="146" mass="16349">MRRWGNLLNGATGLGLLTAKLGGATLEKGPDGLYLAQGYALPFPIAGAFTIGNVIITPRQWTDFGARWPTVMQHEERHSWQWLLWGGPVGFLPAYTVAMGWSWLRTGDRAAANVFETLADLDLGGYRKVKPRWQGVRRLLTRTRLR</sequence>
<evidence type="ECO:0008006" key="4">
    <source>
        <dbReference type="Google" id="ProtNLM"/>
    </source>
</evidence>
<proteinExistence type="predicted"/>
<protein>
    <recommendedName>
        <fullName evidence="4">DUF4157 domain-containing protein</fullName>
    </recommendedName>
</protein>
<evidence type="ECO:0000256" key="1">
    <source>
        <dbReference type="SAM" id="Phobius"/>
    </source>
</evidence>
<dbReference type="Proteomes" id="UP000216533">
    <property type="component" value="Unassembled WGS sequence"/>
</dbReference>
<feature type="transmembrane region" description="Helical" evidence="1">
    <location>
        <begin position="82"/>
        <end position="104"/>
    </location>
</feature>
<accession>A0A255DZL1</accession>
<gene>
    <name evidence="2" type="ORF">CGZ92_12985</name>
</gene>
<comment type="caution">
    <text evidence="2">The sequence shown here is derived from an EMBL/GenBank/DDBJ whole genome shotgun (WGS) entry which is preliminary data.</text>
</comment>
<name>A0A255DZL1_9ACTN</name>
<evidence type="ECO:0000313" key="3">
    <source>
        <dbReference type="Proteomes" id="UP000216533"/>
    </source>
</evidence>
<dbReference type="EMBL" id="NMVI01000027">
    <property type="protein sequence ID" value="OYN84757.1"/>
    <property type="molecule type" value="Genomic_DNA"/>
</dbReference>
<organism evidence="2 3">
    <name type="scientific">Parenemella sanctibonifatiensis</name>
    <dbReference type="NCBI Taxonomy" id="2016505"/>
    <lineage>
        <taxon>Bacteria</taxon>
        <taxon>Bacillati</taxon>
        <taxon>Actinomycetota</taxon>
        <taxon>Actinomycetes</taxon>
        <taxon>Propionibacteriales</taxon>
        <taxon>Propionibacteriaceae</taxon>
        <taxon>Parenemella</taxon>
    </lineage>
</organism>
<keyword evidence="1" id="KW-0472">Membrane</keyword>
<keyword evidence="1" id="KW-0812">Transmembrane</keyword>
<keyword evidence="1" id="KW-1133">Transmembrane helix</keyword>
<reference evidence="2 3" key="1">
    <citation type="submission" date="2017-07" db="EMBL/GenBank/DDBJ databases">
        <title>Draft whole genome sequences of clinical Proprionibacteriaceae strains.</title>
        <authorList>
            <person name="Bernier A.-M."/>
            <person name="Bernard K."/>
            <person name="Domingo M.-C."/>
        </authorList>
    </citation>
    <scope>NUCLEOTIDE SEQUENCE [LARGE SCALE GENOMIC DNA]</scope>
    <source>
        <strain evidence="2 3">NML 160184</strain>
    </source>
</reference>
<evidence type="ECO:0000313" key="2">
    <source>
        <dbReference type="EMBL" id="OYN84757.1"/>
    </source>
</evidence>
<dbReference type="AlphaFoldDB" id="A0A255DZL1"/>
<feature type="transmembrane region" description="Helical" evidence="1">
    <location>
        <begin position="39"/>
        <end position="61"/>
    </location>
</feature>